<proteinExistence type="predicted"/>
<dbReference type="AlphaFoldDB" id="A0A564S1U3"/>
<name>A0A564S1U3_BIFLI</name>
<reference evidence="1 2" key="1">
    <citation type="submission" date="2019-07" db="EMBL/GenBank/DDBJ databases">
        <authorList>
            <person name="Chang H.-W."/>
            <person name="Raman A."/>
            <person name="Venkatesh S."/>
            <person name="Gehrig J."/>
        </authorList>
    </citation>
    <scope>NUCLEOTIDE SEQUENCE [LARGE SCALE GENOMIC DNA]</scope>
    <source>
        <strain evidence="1">B.longum_ssp_infantis_4</strain>
    </source>
</reference>
<dbReference type="EMBL" id="CABHML010000069">
    <property type="protein sequence ID" value="VUW84409.1"/>
    <property type="molecule type" value="Genomic_DNA"/>
</dbReference>
<dbReference type="Proteomes" id="UP000319252">
    <property type="component" value="Unassembled WGS sequence"/>
</dbReference>
<dbReference type="RefSeq" id="WP_154050664.1">
    <property type="nucleotide sequence ID" value="NZ_CABHML010000069.1"/>
</dbReference>
<evidence type="ECO:0000313" key="1">
    <source>
        <dbReference type="EMBL" id="VUW84409.1"/>
    </source>
</evidence>
<gene>
    <name evidence="1" type="ORF">BLONGUMMC1_01679</name>
</gene>
<sequence length="287" mass="32348">MGHRNDKRLRLIPSHLPLIRDRLAQTQKKRLARQYDAMPQYRRVIADAWDEADQMMTAQLWWISRDMAKLAADTAAVGDYPKNRPPAATGMMLIDGGLPVDASPVGFRTSVAGFFWVAQPGETAVFPLTGDTATLERTGAAEAGLPVAIMPLTGALPDAVNASPALQQAWVDFAQAVWVLSEETRICQSKPGEPSAEHPLPSRFDPEIRKVKMLVLRENLHRPGESADGDERVRREYSHRFIVRGFWRDQAYGPNHSLRRRQWIPPYVKGPADKPLVCKETVRIWRR</sequence>
<accession>A0A564S1U3</accession>
<protein>
    <submittedName>
        <fullName evidence="1">Uncharacterized protein</fullName>
    </submittedName>
</protein>
<evidence type="ECO:0000313" key="2">
    <source>
        <dbReference type="Proteomes" id="UP000319252"/>
    </source>
</evidence>
<organism evidence="1 2">
    <name type="scientific">Bifidobacterium longum subsp. infantis</name>
    <dbReference type="NCBI Taxonomy" id="1682"/>
    <lineage>
        <taxon>Bacteria</taxon>
        <taxon>Bacillati</taxon>
        <taxon>Actinomycetota</taxon>
        <taxon>Actinomycetes</taxon>
        <taxon>Bifidobacteriales</taxon>
        <taxon>Bifidobacteriaceae</taxon>
        <taxon>Bifidobacterium</taxon>
    </lineage>
</organism>